<dbReference type="EMBL" id="AP021875">
    <property type="protein sequence ID" value="BBO74459.1"/>
    <property type="molecule type" value="Genomic_DNA"/>
</dbReference>
<proteinExistence type="predicted"/>
<reference evidence="2 3" key="1">
    <citation type="submission" date="2019-11" db="EMBL/GenBank/DDBJ databases">
        <title>Comparative genomics of hydrocarbon-degrading Desulfosarcina strains.</title>
        <authorList>
            <person name="Watanabe M."/>
            <person name="Kojima H."/>
            <person name="Fukui M."/>
        </authorList>
    </citation>
    <scope>NUCLEOTIDE SEQUENCE [LARGE SCALE GENOMIC DNA]</scope>
    <source>
        <strain evidence="2 3">PP31</strain>
    </source>
</reference>
<evidence type="ECO:0000313" key="3">
    <source>
        <dbReference type="Proteomes" id="UP000427769"/>
    </source>
</evidence>
<dbReference type="Pfam" id="PF13374">
    <property type="entry name" value="TPR_10"/>
    <property type="match status" value="1"/>
</dbReference>
<organism evidence="2 3">
    <name type="scientific">Desulfosarcina widdelii</name>
    <dbReference type="NCBI Taxonomy" id="947919"/>
    <lineage>
        <taxon>Bacteria</taxon>
        <taxon>Pseudomonadati</taxon>
        <taxon>Thermodesulfobacteriota</taxon>
        <taxon>Desulfobacteria</taxon>
        <taxon>Desulfobacterales</taxon>
        <taxon>Desulfosarcinaceae</taxon>
        <taxon>Desulfosarcina</taxon>
    </lineage>
</organism>
<dbReference type="SUPFAM" id="SSF48452">
    <property type="entry name" value="TPR-like"/>
    <property type="match status" value="1"/>
</dbReference>
<dbReference type="InterPro" id="IPR039564">
    <property type="entry name" value="Peptidase_C39-like"/>
</dbReference>
<keyword evidence="3" id="KW-1185">Reference proteome</keyword>
<accession>A0A5K7Z2H0</accession>
<evidence type="ECO:0000313" key="2">
    <source>
        <dbReference type="EMBL" id="BBO74459.1"/>
    </source>
</evidence>
<dbReference type="Pfam" id="PF13432">
    <property type="entry name" value="TPR_16"/>
    <property type="match status" value="1"/>
</dbReference>
<dbReference type="InterPro" id="IPR019734">
    <property type="entry name" value="TPR_rpt"/>
</dbReference>
<dbReference type="NCBIfam" id="NF033920">
    <property type="entry name" value="C39_PA2778_fam"/>
    <property type="match status" value="1"/>
</dbReference>
<dbReference type="RefSeq" id="WP_155303488.1">
    <property type="nucleotide sequence ID" value="NZ_AP021875.1"/>
</dbReference>
<dbReference type="AlphaFoldDB" id="A0A5K7Z2H0"/>
<gene>
    <name evidence="2" type="ORF">DSCW_18760</name>
</gene>
<dbReference type="Pfam" id="PF13529">
    <property type="entry name" value="Peptidase_C39_2"/>
    <property type="match status" value="1"/>
</dbReference>
<dbReference type="CDD" id="cd02549">
    <property type="entry name" value="Peptidase_C39A"/>
    <property type="match status" value="1"/>
</dbReference>
<sequence length="305" mass="33056">MRLLVVAVLAVVLSGCAGRTGIGWPRPEGRLPDPYLIAEIPFYPQKVHQCGPAALAMALNWSGVSVSPQDLSVEVFTPSRKGSLQSAMIAAVRRHGRIACLLAEPADLIDEVAAGHPVVVLQNLGLSWIPLWHYAVVVGWDAAAGDVILHSGTTPFKPTAFSTFERTWARSGFWGMLVLPPSRLPATAKETDYLAAVSHLERMGRWKIALPAYRTALGRWPDSLAATVGIGVCLYRSGDLASAEAHFRAAIEQFPREGVLFNNLAQVLLEQGRRDEALQAAGQAIECGGPLKAHFEQTLEEIRNR</sequence>
<feature type="domain" description="Peptidase C39-like" evidence="1">
    <location>
        <begin position="39"/>
        <end position="150"/>
    </location>
</feature>
<dbReference type="InterPro" id="IPR011990">
    <property type="entry name" value="TPR-like_helical_dom_sf"/>
</dbReference>
<dbReference type="Gene3D" id="1.25.40.10">
    <property type="entry name" value="Tetratricopeptide repeat domain"/>
    <property type="match status" value="1"/>
</dbReference>
<dbReference type="OrthoDB" id="9814129at2"/>
<evidence type="ECO:0000259" key="1">
    <source>
        <dbReference type="Pfam" id="PF13529"/>
    </source>
</evidence>
<dbReference type="SMART" id="SM00028">
    <property type="entry name" value="TPR"/>
    <property type="match status" value="2"/>
</dbReference>
<protein>
    <recommendedName>
        <fullName evidence="1">Peptidase C39-like domain-containing protein</fullName>
    </recommendedName>
</protein>
<dbReference type="PROSITE" id="PS51257">
    <property type="entry name" value="PROKAR_LIPOPROTEIN"/>
    <property type="match status" value="1"/>
</dbReference>
<dbReference type="Proteomes" id="UP000427769">
    <property type="component" value="Chromosome"/>
</dbReference>
<dbReference type="Gene3D" id="3.90.70.10">
    <property type="entry name" value="Cysteine proteinases"/>
    <property type="match status" value="1"/>
</dbReference>
<name>A0A5K7Z2H0_9BACT</name>
<dbReference type="InterPro" id="IPR039563">
    <property type="entry name" value="Peptidase_C39_single_dom"/>
</dbReference>
<dbReference type="KEGG" id="dwd:DSCW_18760"/>